<protein>
    <recommendedName>
        <fullName evidence="3">DUF506 family protein</fullName>
    </recommendedName>
</protein>
<proteinExistence type="predicted"/>
<name>A0AAN9M6R2_PHACN</name>
<accession>A0AAN9M6R2</accession>
<dbReference type="EMBL" id="JAYMYR010000008">
    <property type="protein sequence ID" value="KAK7348386.1"/>
    <property type="molecule type" value="Genomic_DNA"/>
</dbReference>
<dbReference type="NCBIfam" id="TIGR01615">
    <property type="entry name" value="A_thal_3542"/>
    <property type="match status" value="1"/>
</dbReference>
<sequence>MGRIPVRFERLAAAFQADVARVRLCESGETEHSPEELTDLSDLVKSFMEREGEEEDAVGVGWDDGDEDLEWFDSEKREILERIFGGDGDDDAKQLIRREVELALELVGENENSSPQFKPQLVSRLRDKGFDAGLCKCKWEKNRRFPGGDYEYMDVNFAGNRYIVEISLVAEFEIARPIKQYSLLLDVFPLIFVGKLEEVKQVVRLMCSGIRSSMKSIEMYIPPWRRIGYMQAKWFSSYTRTTDEVATKRTSYPLSSSSRCIGFDARPLKSYNCRDDYVTKPAFRVCLFTNAFYAA</sequence>
<dbReference type="Pfam" id="PF04720">
    <property type="entry name" value="PDDEXK_6"/>
    <property type="match status" value="1"/>
</dbReference>
<dbReference type="Proteomes" id="UP001374584">
    <property type="component" value="Unassembled WGS sequence"/>
</dbReference>
<evidence type="ECO:0000313" key="2">
    <source>
        <dbReference type="Proteomes" id="UP001374584"/>
    </source>
</evidence>
<dbReference type="AlphaFoldDB" id="A0AAN9M6R2"/>
<keyword evidence="2" id="KW-1185">Reference proteome</keyword>
<evidence type="ECO:0000313" key="1">
    <source>
        <dbReference type="EMBL" id="KAK7348386.1"/>
    </source>
</evidence>
<organism evidence="1 2">
    <name type="scientific">Phaseolus coccineus</name>
    <name type="common">Scarlet runner bean</name>
    <name type="synonym">Phaseolus multiflorus</name>
    <dbReference type="NCBI Taxonomy" id="3886"/>
    <lineage>
        <taxon>Eukaryota</taxon>
        <taxon>Viridiplantae</taxon>
        <taxon>Streptophyta</taxon>
        <taxon>Embryophyta</taxon>
        <taxon>Tracheophyta</taxon>
        <taxon>Spermatophyta</taxon>
        <taxon>Magnoliopsida</taxon>
        <taxon>eudicotyledons</taxon>
        <taxon>Gunneridae</taxon>
        <taxon>Pentapetalae</taxon>
        <taxon>rosids</taxon>
        <taxon>fabids</taxon>
        <taxon>Fabales</taxon>
        <taxon>Fabaceae</taxon>
        <taxon>Papilionoideae</taxon>
        <taxon>50 kb inversion clade</taxon>
        <taxon>NPAAA clade</taxon>
        <taxon>indigoferoid/millettioid clade</taxon>
        <taxon>Phaseoleae</taxon>
        <taxon>Phaseolus</taxon>
    </lineage>
</organism>
<reference evidence="1 2" key="1">
    <citation type="submission" date="2024-01" db="EMBL/GenBank/DDBJ databases">
        <title>The genomes of 5 underutilized Papilionoideae crops provide insights into root nodulation and disease resistanc.</title>
        <authorList>
            <person name="Jiang F."/>
        </authorList>
    </citation>
    <scope>NUCLEOTIDE SEQUENCE [LARGE SCALE GENOMIC DNA]</scope>
    <source>
        <strain evidence="1">JINMINGXINNONG_FW02</strain>
        <tissue evidence="1">Leaves</tissue>
    </source>
</reference>
<comment type="caution">
    <text evidence="1">The sequence shown here is derived from an EMBL/GenBank/DDBJ whole genome shotgun (WGS) entry which is preliminary data.</text>
</comment>
<gene>
    <name evidence="1" type="ORF">VNO80_22940</name>
</gene>
<dbReference type="PANTHER" id="PTHR31579">
    <property type="entry name" value="OS03G0796600 PROTEIN"/>
    <property type="match status" value="1"/>
</dbReference>
<dbReference type="PANTHER" id="PTHR31579:SF42">
    <property type="entry name" value="DUF506 FAMILY PROTEIN (DUF506)"/>
    <property type="match status" value="1"/>
</dbReference>
<dbReference type="InterPro" id="IPR006502">
    <property type="entry name" value="PDDEXK-like"/>
</dbReference>
<evidence type="ECO:0008006" key="3">
    <source>
        <dbReference type="Google" id="ProtNLM"/>
    </source>
</evidence>